<feature type="chain" id="PRO_5040849578" evidence="1">
    <location>
        <begin position="30"/>
        <end position="389"/>
    </location>
</feature>
<feature type="signal peptide" evidence="1">
    <location>
        <begin position="1"/>
        <end position="29"/>
    </location>
</feature>
<dbReference type="Proteomes" id="UP001152607">
    <property type="component" value="Unassembled WGS sequence"/>
</dbReference>
<dbReference type="Gene3D" id="3.40.390.10">
    <property type="entry name" value="Collagenase (Catalytic Domain)"/>
    <property type="match status" value="1"/>
</dbReference>
<sequence length="389" mass="43090">MITLHRLLSLPVCIASIFIAHSLASPADGFIDTSQDGSIDYSISLTGGESCTSKQLKQIQSGFHEMSVLFASAQSPDFSQQAERDFFGKPDQIFNYTTLITENLARAAQYANAKGDRTHMPDFHVRCDDPNNICNQGNEKDGMHTIYNIASEPHFNFCDAYFKLDALDDRIGKDSGDDQQRLNLMYYYNRASWARMVMHVRAVGHAIKPIIQPDTNPDSISPWLITYTSENPMNLSVLAGVSDFISASSPVQDITIRHLNFAYGVTRAKLLAILPAQDPYDAANNAENYALYALARYVMLRKGFYPRLPSIDEFFGSNGSVDLMDNESRVKDRGEGRFAYLGGADVVPLRDGVSAIGNPLSSAAGSGVFMRWRGKALWVWLVVCSSSFL</sequence>
<keyword evidence="1" id="KW-0732">Signal</keyword>
<evidence type="ECO:0000256" key="1">
    <source>
        <dbReference type="SAM" id="SignalP"/>
    </source>
</evidence>
<dbReference type="InterPro" id="IPR024079">
    <property type="entry name" value="MetalloPept_cat_dom_sf"/>
</dbReference>
<dbReference type="GO" id="GO:0008237">
    <property type="term" value="F:metallopeptidase activity"/>
    <property type="evidence" value="ECO:0007669"/>
    <property type="project" value="InterPro"/>
</dbReference>
<comment type="caution">
    <text evidence="2">The sequence shown here is derived from an EMBL/GenBank/DDBJ whole genome shotgun (WGS) entry which is preliminary data.</text>
</comment>
<proteinExistence type="predicted"/>
<reference evidence="2" key="1">
    <citation type="submission" date="2023-01" db="EMBL/GenBank/DDBJ databases">
        <authorList>
            <person name="Van Ghelder C."/>
            <person name="Rancurel C."/>
        </authorList>
    </citation>
    <scope>NUCLEOTIDE SEQUENCE</scope>
    <source>
        <strain evidence="2">CNCM I-4278</strain>
    </source>
</reference>
<dbReference type="AlphaFoldDB" id="A0A9W4XPY9"/>
<name>A0A9W4XPY9_9PLEO</name>
<evidence type="ECO:0000313" key="2">
    <source>
        <dbReference type="EMBL" id="CAI6262017.1"/>
    </source>
</evidence>
<evidence type="ECO:0000313" key="3">
    <source>
        <dbReference type="Proteomes" id="UP001152607"/>
    </source>
</evidence>
<keyword evidence="3" id="KW-1185">Reference proteome</keyword>
<organism evidence="2 3">
    <name type="scientific">Periconia digitata</name>
    <dbReference type="NCBI Taxonomy" id="1303443"/>
    <lineage>
        <taxon>Eukaryota</taxon>
        <taxon>Fungi</taxon>
        <taxon>Dikarya</taxon>
        <taxon>Ascomycota</taxon>
        <taxon>Pezizomycotina</taxon>
        <taxon>Dothideomycetes</taxon>
        <taxon>Pleosporomycetidae</taxon>
        <taxon>Pleosporales</taxon>
        <taxon>Massarineae</taxon>
        <taxon>Periconiaceae</taxon>
        <taxon>Periconia</taxon>
    </lineage>
</organism>
<dbReference type="OrthoDB" id="1896086at2759"/>
<protein>
    <submittedName>
        <fullName evidence="2">Uncharacterized protein</fullName>
    </submittedName>
</protein>
<accession>A0A9W4XPY9</accession>
<dbReference type="EMBL" id="CAOQHR010000001">
    <property type="protein sequence ID" value="CAI6262017.1"/>
    <property type="molecule type" value="Genomic_DNA"/>
</dbReference>
<gene>
    <name evidence="2" type="ORF">PDIGIT_LOCUS1387</name>
</gene>